<dbReference type="AlphaFoldDB" id="A0A378IZD6"/>
<evidence type="ECO:0000313" key="2">
    <source>
        <dbReference type="Proteomes" id="UP000254033"/>
    </source>
</evidence>
<sequence length="171" mass="20526">MASIVLNWVTNGNNSSEIHYMVIDEDNKYLITPKRFEVNSIEDDLEKIFLANPAIKKIRCKTIVEQFNRHRLDSVLFHKYLIDFARKNNLIFEKKAKKFKGRLEKRKFRLALTRLNINLRNAQEVDLWAIYLKATKDNWERAIKTIWTMQNGSLKKKENFIKFNQFMKELE</sequence>
<dbReference type="Proteomes" id="UP000254033">
    <property type="component" value="Unassembled WGS sequence"/>
</dbReference>
<proteinExistence type="predicted"/>
<protein>
    <submittedName>
        <fullName evidence="1">Uncharacterized protein</fullName>
    </submittedName>
</protein>
<dbReference type="RefSeq" id="WP_115176200.1">
    <property type="nucleotide sequence ID" value="NZ_UGNY01000001.1"/>
</dbReference>
<evidence type="ECO:0000313" key="1">
    <source>
        <dbReference type="EMBL" id="STX39851.1"/>
    </source>
</evidence>
<reference evidence="1 2" key="1">
    <citation type="submission" date="2018-06" db="EMBL/GenBank/DDBJ databases">
        <authorList>
            <consortium name="Pathogen Informatics"/>
            <person name="Doyle S."/>
        </authorList>
    </citation>
    <scope>NUCLEOTIDE SEQUENCE [LARGE SCALE GENOMIC DNA]</scope>
    <source>
        <strain evidence="1 2">NCTC11978</strain>
    </source>
</reference>
<accession>A0A378IZD6</accession>
<gene>
    <name evidence="1" type="ORF">NCTC11978_03057</name>
</gene>
<dbReference type="EMBL" id="UGNY01000001">
    <property type="protein sequence ID" value="STX39851.1"/>
    <property type="molecule type" value="Genomic_DNA"/>
</dbReference>
<name>A0A378IZD6_9GAMM</name>
<organism evidence="1 2">
    <name type="scientific">Legionella feeleii</name>
    <dbReference type="NCBI Taxonomy" id="453"/>
    <lineage>
        <taxon>Bacteria</taxon>
        <taxon>Pseudomonadati</taxon>
        <taxon>Pseudomonadota</taxon>
        <taxon>Gammaproteobacteria</taxon>
        <taxon>Legionellales</taxon>
        <taxon>Legionellaceae</taxon>
        <taxon>Legionella</taxon>
    </lineage>
</organism>